<accession>A0ABX7P2E0</accession>
<proteinExistence type="predicted"/>
<dbReference type="InterPro" id="IPR057561">
    <property type="entry name" value="NADase_transloc"/>
</dbReference>
<dbReference type="SUPFAM" id="SSF49785">
    <property type="entry name" value="Galactose-binding domain-like"/>
    <property type="match status" value="1"/>
</dbReference>
<protein>
    <recommendedName>
        <fullName evidence="4">Discoidin domain-containing protein</fullName>
    </recommendedName>
</protein>
<gene>
    <name evidence="2" type="ORF">JY651_07095</name>
</gene>
<feature type="signal peptide" evidence="1">
    <location>
        <begin position="1"/>
        <end position="17"/>
    </location>
</feature>
<name>A0ABX7P2E0_9BACT</name>
<reference evidence="2 3" key="1">
    <citation type="submission" date="2021-02" db="EMBL/GenBank/DDBJ databases">
        <title>De Novo genome assembly of isolated myxobacteria.</title>
        <authorList>
            <person name="Stevens D.C."/>
        </authorList>
    </citation>
    <scope>NUCLEOTIDE SEQUENCE [LARGE SCALE GENOMIC DNA]</scope>
    <source>
        <strain evidence="3">SCPEA02</strain>
    </source>
</reference>
<dbReference type="Gene3D" id="2.60.120.260">
    <property type="entry name" value="Galactose-binding domain-like"/>
    <property type="match status" value="1"/>
</dbReference>
<dbReference type="NCBIfam" id="NF047619">
    <property type="entry name" value="NADase_discoid"/>
    <property type="match status" value="1"/>
</dbReference>
<organism evidence="2 3">
    <name type="scientific">Pyxidicoccus parkwayensis</name>
    <dbReference type="NCBI Taxonomy" id="2813578"/>
    <lineage>
        <taxon>Bacteria</taxon>
        <taxon>Pseudomonadati</taxon>
        <taxon>Myxococcota</taxon>
        <taxon>Myxococcia</taxon>
        <taxon>Myxococcales</taxon>
        <taxon>Cystobacterineae</taxon>
        <taxon>Myxococcaceae</taxon>
        <taxon>Pyxidicoccus</taxon>
    </lineage>
</organism>
<sequence>MRSPLLALLLAASSASAASTVPPGYVETSDWLERKAQPERYGPLNLLDGRDTTAWCSSGESPAPITIGFKDAVTVDEVRVYTGDGTDRAAFKARARAKKLTLTSVDAARSLKVEDKRGLQTVTLSQPLSGARFILEVVDRFPGADDAAPVCITDLVFYSGGKALNGTWLAPRLKYDARLAPLLGTWFGGLEGAPESFLSFYMDGTFRYTREPLEGGGPTSVTGTYTLSGSRLSLDVPKRGKVAARLQKGGDEGVRMPEATLEVEGPVAEEWGREFRGKP</sequence>
<evidence type="ECO:0008006" key="4">
    <source>
        <dbReference type="Google" id="ProtNLM"/>
    </source>
</evidence>
<dbReference type="Proteomes" id="UP000662747">
    <property type="component" value="Chromosome"/>
</dbReference>
<keyword evidence="3" id="KW-1185">Reference proteome</keyword>
<dbReference type="InterPro" id="IPR008979">
    <property type="entry name" value="Galactose-bd-like_sf"/>
</dbReference>
<keyword evidence="1" id="KW-0732">Signal</keyword>
<evidence type="ECO:0000256" key="1">
    <source>
        <dbReference type="SAM" id="SignalP"/>
    </source>
</evidence>
<dbReference type="EMBL" id="CP071090">
    <property type="protein sequence ID" value="QSQ24706.1"/>
    <property type="molecule type" value="Genomic_DNA"/>
</dbReference>
<evidence type="ECO:0000313" key="2">
    <source>
        <dbReference type="EMBL" id="QSQ24706.1"/>
    </source>
</evidence>
<dbReference type="RefSeq" id="WP_206726267.1">
    <property type="nucleotide sequence ID" value="NZ_CP071090.1"/>
</dbReference>
<evidence type="ECO:0000313" key="3">
    <source>
        <dbReference type="Proteomes" id="UP000662747"/>
    </source>
</evidence>
<feature type="chain" id="PRO_5047073941" description="Discoidin domain-containing protein" evidence="1">
    <location>
        <begin position="18"/>
        <end position="279"/>
    </location>
</feature>